<keyword evidence="2" id="KW-1185">Reference proteome</keyword>
<evidence type="ECO:0000313" key="1">
    <source>
        <dbReference type="EMBL" id="KAL0069507.1"/>
    </source>
</evidence>
<sequence>MDRDPAARVSVIQQEDMEEVSISLYGVVPVGDAIRGTERNDERLRICYIATFGATNSNTNSEEKKPVDGLGNVPLRMWVGERSLDIHRRMGNTRAARKQETANAALREAVAAHVAAGST</sequence>
<proteinExistence type="predicted"/>
<organism evidence="1 2">
    <name type="scientific">Marasmius tenuissimus</name>
    <dbReference type="NCBI Taxonomy" id="585030"/>
    <lineage>
        <taxon>Eukaryota</taxon>
        <taxon>Fungi</taxon>
        <taxon>Dikarya</taxon>
        <taxon>Basidiomycota</taxon>
        <taxon>Agaricomycotina</taxon>
        <taxon>Agaricomycetes</taxon>
        <taxon>Agaricomycetidae</taxon>
        <taxon>Agaricales</taxon>
        <taxon>Marasmiineae</taxon>
        <taxon>Marasmiaceae</taxon>
        <taxon>Marasmius</taxon>
    </lineage>
</organism>
<name>A0ABR3AAD6_9AGAR</name>
<protein>
    <submittedName>
        <fullName evidence="1">Uncharacterized protein</fullName>
    </submittedName>
</protein>
<evidence type="ECO:0000313" key="2">
    <source>
        <dbReference type="Proteomes" id="UP001437256"/>
    </source>
</evidence>
<reference evidence="1 2" key="1">
    <citation type="submission" date="2024-05" db="EMBL/GenBank/DDBJ databases">
        <title>A draft genome resource for the thread blight pathogen Marasmius tenuissimus strain MS-2.</title>
        <authorList>
            <person name="Yulfo-Soto G.E."/>
            <person name="Baruah I.K."/>
            <person name="Amoako-Attah I."/>
            <person name="Bukari Y."/>
            <person name="Meinhardt L.W."/>
            <person name="Bailey B.A."/>
            <person name="Cohen S.P."/>
        </authorList>
    </citation>
    <scope>NUCLEOTIDE SEQUENCE [LARGE SCALE GENOMIC DNA]</scope>
    <source>
        <strain evidence="1 2">MS-2</strain>
    </source>
</reference>
<comment type="caution">
    <text evidence="1">The sequence shown here is derived from an EMBL/GenBank/DDBJ whole genome shotgun (WGS) entry which is preliminary data.</text>
</comment>
<dbReference type="Proteomes" id="UP001437256">
    <property type="component" value="Unassembled WGS sequence"/>
</dbReference>
<gene>
    <name evidence="1" type="ORF">AAF712_003542</name>
</gene>
<accession>A0ABR3AAD6</accession>
<dbReference type="EMBL" id="JBBXMP010000012">
    <property type="protein sequence ID" value="KAL0069507.1"/>
    <property type="molecule type" value="Genomic_DNA"/>
</dbReference>